<dbReference type="WBParaSite" id="SBAD_0001142901-mRNA-1">
    <property type="protein sequence ID" value="SBAD_0001142901-mRNA-1"/>
    <property type="gene ID" value="SBAD_0001142901"/>
</dbReference>
<feature type="signal peptide" evidence="1">
    <location>
        <begin position="1"/>
        <end position="22"/>
    </location>
</feature>
<dbReference type="EMBL" id="UZAM01014994">
    <property type="protein sequence ID" value="VDP36728.1"/>
    <property type="molecule type" value="Genomic_DNA"/>
</dbReference>
<gene>
    <name evidence="2" type="ORF">SBAD_LOCUS11052</name>
</gene>
<dbReference type="SMART" id="SM00289">
    <property type="entry name" value="WR1"/>
    <property type="match status" value="2"/>
</dbReference>
<name>A0A183J5A4_9BILA</name>
<accession>A0A183J5A4</accession>
<reference evidence="4" key="1">
    <citation type="submission" date="2016-06" db="UniProtKB">
        <authorList>
            <consortium name="WormBaseParasite"/>
        </authorList>
    </citation>
    <scope>IDENTIFICATION</scope>
</reference>
<evidence type="ECO:0000313" key="4">
    <source>
        <dbReference type="WBParaSite" id="SBAD_0001142901-mRNA-1"/>
    </source>
</evidence>
<dbReference type="AlphaFoldDB" id="A0A183J5A4"/>
<feature type="chain" id="PRO_5043140386" evidence="1">
    <location>
        <begin position="23"/>
        <end position="190"/>
    </location>
</feature>
<dbReference type="OrthoDB" id="5791889at2759"/>
<evidence type="ECO:0000313" key="2">
    <source>
        <dbReference type="EMBL" id="VDP36728.1"/>
    </source>
</evidence>
<reference evidence="2 3" key="2">
    <citation type="submission" date="2018-11" db="EMBL/GenBank/DDBJ databases">
        <authorList>
            <consortium name="Pathogen Informatics"/>
        </authorList>
    </citation>
    <scope>NUCLEOTIDE SEQUENCE [LARGE SCALE GENOMIC DNA]</scope>
</reference>
<evidence type="ECO:0000256" key="1">
    <source>
        <dbReference type="SAM" id="SignalP"/>
    </source>
</evidence>
<dbReference type="InterPro" id="IPR006150">
    <property type="entry name" value="Cys_repeat_1"/>
</dbReference>
<sequence length="190" mass="20695">MALPMTCCIVCAFVSTVISGKATRSVEFFQPQNFPQTGYYPIGLPPWMPGPDIPPSMTGGSGAVGYCFNGAPAVARCFEDLSCGRNFYCDKTQRLCCPSGEFQETQLCSPQQRMKCSDGNDADSCCYNNLCSPGFLCTKGNFCCKQGTAASCNFESLPLGPCVLGDQCPTDFYCSQSKYCCRSKYPIWTR</sequence>
<proteinExistence type="predicted"/>
<keyword evidence="1" id="KW-0732">Signal</keyword>
<evidence type="ECO:0000313" key="3">
    <source>
        <dbReference type="Proteomes" id="UP000270296"/>
    </source>
</evidence>
<protein>
    <submittedName>
        <fullName evidence="4">WAP domain-containing protein</fullName>
    </submittedName>
</protein>
<organism evidence="4">
    <name type="scientific">Soboliphyme baturini</name>
    <dbReference type="NCBI Taxonomy" id="241478"/>
    <lineage>
        <taxon>Eukaryota</taxon>
        <taxon>Metazoa</taxon>
        <taxon>Ecdysozoa</taxon>
        <taxon>Nematoda</taxon>
        <taxon>Enoplea</taxon>
        <taxon>Dorylaimia</taxon>
        <taxon>Dioctophymatida</taxon>
        <taxon>Dioctophymatoidea</taxon>
        <taxon>Soboliphymatidae</taxon>
        <taxon>Soboliphyme</taxon>
    </lineage>
</organism>
<keyword evidence="3" id="KW-1185">Reference proteome</keyword>
<dbReference type="Proteomes" id="UP000270296">
    <property type="component" value="Unassembled WGS sequence"/>
</dbReference>